<protein>
    <submittedName>
        <fullName evidence="2">Uncharacterized protein</fullName>
    </submittedName>
</protein>
<proteinExistence type="predicted"/>
<evidence type="ECO:0000313" key="2">
    <source>
        <dbReference type="EMBL" id="KAF2880589.1"/>
    </source>
</evidence>
<reference evidence="2" key="1">
    <citation type="submission" date="2019-08" db="EMBL/GenBank/DDBJ databases">
        <title>The genome of the North American firefly Photinus pyralis.</title>
        <authorList>
            <consortium name="Photinus pyralis genome working group"/>
            <person name="Fallon T.R."/>
            <person name="Sander Lower S.E."/>
            <person name="Weng J.-K."/>
        </authorList>
    </citation>
    <scope>NUCLEOTIDE SEQUENCE</scope>
    <source>
        <strain evidence="2">TRF0915ILg1</strain>
        <tissue evidence="2">Whole body</tissue>
    </source>
</reference>
<keyword evidence="3" id="KW-1185">Reference proteome</keyword>
<feature type="signal peptide" evidence="1">
    <location>
        <begin position="1"/>
        <end position="18"/>
    </location>
</feature>
<evidence type="ECO:0000313" key="3">
    <source>
        <dbReference type="Proteomes" id="UP000801492"/>
    </source>
</evidence>
<evidence type="ECO:0000256" key="1">
    <source>
        <dbReference type="SAM" id="SignalP"/>
    </source>
</evidence>
<keyword evidence="1" id="KW-0732">Signal</keyword>
<sequence>MFKLFVLVLAMFAVAVMAAPEPKPGFIAGYRLEYPWTYNYWGYAPYHYGPYHAKVLCHGTSKPISITELKFVKPAWIKWILVNPQTLSAEVEAELKNCIKAKIRTGCLCSKHDVKEIVAQYFILVLAIFAISAMAAPEPKPDPGLIATLRVNYPWAYNYWGYAPYHAGFLPRVL</sequence>
<dbReference type="EMBL" id="VTPC01090942">
    <property type="protein sequence ID" value="KAF2880589.1"/>
    <property type="molecule type" value="Genomic_DNA"/>
</dbReference>
<dbReference type="AlphaFoldDB" id="A0A8K0FZX1"/>
<organism evidence="2 3">
    <name type="scientific">Ignelater luminosus</name>
    <name type="common">Cucubano</name>
    <name type="synonym">Pyrophorus luminosus</name>
    <dbReference type="NCBI Taxonomy" id="2038154"/>
    <lineage>
        <taxon>Eukaryota</taxon>
        <taxon>Metazoa</taxon>
        <taxon>Ecdysozoa</taxon>
        <taxon>Arthropoda</taxon>
        <taxon>Hexapoda</taxon>
        <taxon>Insecta</taxon>
        <taxon>Pterygota</taxon>
        <taxon>Neoptera</taxon>
        <taxon>Endopterygota</taxon>
        <taxon>Coleoptera</taxon>
        <taxon>Polyphaga</taxon>
        <taxon>Elateriformia</taxon>
        <taxon>Elateroidea</taxon>
        <taxon>Elateridae</taxon>
        <taxon>Agrypninae</taxon>
        <taxon>Pyrophorini</taxon>
        <taxon>Ignelater</taxon>
    </lineage>
</organism>
<feature type="chain" id="PRO_5035472474" evidence="1">
    <location>
        <begin position="19"/>
        <end position="174"/>
    </location>
</feature>
<name>A0A8K0FZX1_IGNLU</name>
<accession>A0A8K0FZX1</accession>
<dbReference type="Proteomes" id="UP000801492">
    <property type="component" value="Unassembled WGS sequence"/>
</dbReference>
<gene>
    <name evidence="2" type="ORF">ILUMI_25583</name>
</gene>
<comment type="caution">
    <text evidence="2">The sequence shown here is derived from an EMBL/GenBank/DDBJ whole genome shotgun (WGS) entry which is preliminary data.</text>
</comment>
<feature type="non-terminal residue" evidence="2">
    <location>
        <position position="1"/>
    </location>
</feature>